<feature type="compositionally biased region" description="Basic and acidic residues" evidence="1">
    <location>
        <begin position="125"/>
        <end position="138"/>
    </location>
</feature>
<evidence type="ECO:0000313" key="3">
    <source>
        <dbReference type="EMBL" id="CAG5059957.1"/>
    </source>
</evidence>
<dbReference type="EMBL" id="CAJQZP010001707">
    <property type="protein sequence ID" value="CAG5059957.1"/>
    <property type="molecule type" value="Genomic_DNA"/>
</dbReference>
<evidence type="ECO:0000313" key="4">
    <source>
        <dbReference type="Proteomes" id="UP000691718"/>
    </source>
</evidence>
<evidence type="ECO:0000259" key="2">
    <source>
        <dbReference type="Pfam" id="PF13843"/>
    </source>
</evidence>
<feature type="region of interest" description="Disordered" evidence="1">
    <location>
        <begin position="58"/>
        <end position="89"/>
    </location>
</feature>
<feature type="region of interest" description="Disordered" evidence="1">
    <location>
        <begin position="164"/>
        <end position="213"/>
    </location>
</feature>
<feature type="domain" description="PiggyBac transposable element-derived protein" evidence="2">
    <location>
        <begin position="288"/>
        <end position="364"/>
    </location>
</feature>
<protein>
    <submittedName>
        <fullName evidence="3">(apollo) hypothetical protein</fullName>
    </submittedName>
</protein>
<sequence length="429" mass="48923">MDDIEMEAKRRRTMGHLNEAAISAHEAEKGNIPQNIQLPRTEHVTAVHQEACIADMQSYKPSEESETPLGSLDRTKVSLGDSEQSTDSERFIRKMNKQDAQICSWLEESDLEETGAQCFDESMSESDRDSENLEHNSDTEQSGDEMMSSETCFHRLNLVDHRPSTSFNQLTTIPRSRSRSPVTSRRPSRSARQHRERLSFRSSSTSSNSSSDELLAHIRVRPIRTFQTERNFIEPTTNRPPRVPVYKGKDGTKWLKSPPSRPFIRTRAENIVTNPPGVRGENAKNSKTPLDCFRLFITQQMLEGIVSFTNIRIRANQHKFLRERDTKETDILEIEALIGLLLMAGLKKMHHVNIHEMWNDDEAEKGNIPQNIQLPRTEHVTAVHQEACIADVQSYKPSEESETPLGSLDRTKVSLGDSEQSTDSERFIR</sequence>
<feature type="region of interest" description="Disordered" evidence="1">
    <location>
        <begin position="118"/>
        <end position="147"/>
    </location>
</feature>
<keyword evidence="4" id="KW-1185">Reference proteome</keyword>
<accession>A0A8S3YGK0</accession>
<dbReference type="Pfam" id="PF13843">
    <property type="entry name" value="DDE_Tnp_1_7"/>
    <property type="match status" value="1"/>
</dbReference>
<evidence type="ECO:0000256" key="1">
    <source>
        <dbReference type="SAM" id="MobiDB-lite"/>
    </source>
</evidence>
<gene>
    <name evidence="3" type="ORF">PAPOLLO_LOCUS28295</name>
</gene>
<dbReference type="Proteomes" id="UP000691718">
    <property type="component" value="Unassembled WGS sequence"/>
</dbReference>
<feature type="compositionally biased region" description="Low complexity" evidence="1">
    <location>
        <begin position="200"/>
        <end position="211"/>
    </location>
</feature>
<dbReference type="OrthoDB" id="10071381at2759"/>
<proteinExistence type="predicted"/>
<dbReference type="AlphaFoldDB" id="A0A8S3YGK0"/>
<organism evidence="3 4">
    <name type="scientific">Parnassius apollo</name>
    <name type="common">Apollo butterfly</name>
    <name type="synonym">Papilio apollo</name>
    <dbReference type="NCBI Taxonomy" id="110799"/>
    <lineage>
        <taxon>Eukaryota</taxon>
        <taxon>Metazoa</taxon>
        <taxon>Ecdysozoa</taxon>
        <taxon>Arthropoda</taxon>
        <taxon>Hexapoda</taxon>
        <taxon>Insecta</taxon>
        <taxon>Pterygota</taxon>
        <taxon>Neoptera</taxon>
        <taxon>Endopterygota</taxon>
        <taxon>Lepidoptera</taxon>
        <taxon>Glossata</taxon>
        <taxon>Ditrysia</taxon>
        <taxon>Papilionoidea</taxon>
        <taxon>Papilionidae</taxon>
        <taxon>Parnassiinae</taxon>
        <taxon>Parnassini</taxon>
        <taxon>Parnassius</taxon>
        <taxon>Parnassius</taxon>
    </lineage>
</organism>
<name>A0A8S3YGK0_PARAO</name>
<reference evidence="3" key="1">
    <citation type="submission" date="2021-04" db="EMBL/GenBank/DDBJ databases">
        <authorList>
            <person name="Tunstrom K."/>
        </authorList>
    </citation>
    <scope>NUCLEOTIDE SEQUENCE</scope>
</reference>
<feature type="compositionally biased region" description="Polar residues" evidence="1">
    <location>
        <begin position="164"/>
        <end position="173"/>
    </location>
</feature>
<feature type="region of interest" description="Disordered" evidence="1">
    <location>
        <begin position="393"/>
        <end position="429"/>
    </location>
</feature>
<feature type="region of interest" description="Disordered" evidence="1">
    <location>
        <begin position="234"/>
        <end position="260"/>
    </location>
</feature>
<feature type="compositionally biased region" description="Basic residues" evidence="1">
    <location>
        <begin position="186"/>
        <end position="195"/>
    </location>
</feature>
<comment type="caution">
    <text evidence="3">The sequence shown here is derived from an EMBL/GenBank/DDBJ whole genome shotgun (WGS) entry which is preliminary data.</text>
</comment>
<dbReference type="InterPro" id="IPR029526">
    <property type="entry name" value="PGBD"/>
</dbReference>